<comment type="caution">
    <text evidence="3">The sequence shown here is derived from an EMBL/GenBank/DDBJ whole genome shotgun (WGS) entry which is preliminary data.</text>
</comment>
<dbReference type="EMBL" id="JBEDUW010000004">
    <property type="protein sequence ID" value="KAK9934849.1"/>
    <property type="molecule type" value="Genomic_DNA"/>
</dbReference>
<accession>A0AAW1XE88</accession>
<keyword evidence="2" id="KW-0732">Signal</keyword>
<feature type="signal peptide" evidence="2">
    <location>
        <begin position="1"/>
        <end position="20"/>
    </location>
</feature>
<proteinExistence type="predicted"/>
<protein>
    <submittedName>
        <fullName evidence="3">Uncharacterized protein</fullName>
    </submittedName>
</protein>
<dbReference type="Proteomes" id="UP001457282">
    <property type="component" value="Unassembled WGS sequence"/>
</dbReference>
<evidence type="ECO:0000313" key="4">
    <source>
        <dbReference type="Proteomes" id="UP001457282"/>
    </source>
</evidence>
<feature type="region of interest" description="Disordered" evidence="1">
    <location>
        <begin position="65"/>
        <end position="166"/>
    </location>
</feature>
<gene>
    <name evidence="3" type="ORF">M0R45_021978</name>
</gene>
<feature type="chain" id="PRO_5043430293" evidence="2">
    <location>
        <begin position="21"/>
        <end position="166"/>
    </location>
</feature>
<sequence>MASILLALVITCLGFQLVLTKCTNTSSCTHYFAGYNAATFYHTNCTGHNTTSCECSSYPTHINTTPKVAPSTSPTVPPPKFHQHNTKSSPVSTPSQPPALPPPPAASTPPLPPPQLAPQVSPTPAPVKKSPAPAPAKVSPVPSPITSNHQYQRQHQFRKYQHQLQL</sequence>
<evidence type="ECO:0000256" key="2">
    <source>
        <dbReference type="SAM" id="SignalP"/>
    </source>
</evidence>
<feature type="compositionally biased region" description="Basic residues" evidence="1">
    <location>
        <begin position="155"/>
        <end position="166"/>
    </location>
</feature>
<feature type="compositionally biased region" description="Low complexity" evidence="1">
    <location>
        <begin position="126"/>
        <end position="140"/>
    </location>
</feature>
<reference evidence="3 4" key="1">
    <citation type="journal article" date="2023" name="G3 (Bethesda)">
        <title>A chromosome-length genome assembly and annotation of blackberry (Rubus argutus, cv. 'Hillquist').</title>
        <authorList>
            <person name="Bruna T."/>
            <person name="Aryal R."/>
            <person name="Dudchenko O."/>
            <person name="Sargent D.J."/>
            <person name="Mead D."/>
            <person name="Buti M."/>
            <person name="Cavallini A."/>
            <person name="Hytonen T."/>
            <person name="Andres J."/>
            <person name="Pham M."/>
            <person name="Weisz D."/>
            <person name="Mascagni F."/>
            <person name="Usai G."/>
            <person name="Natali L."/>
            <person name="Bassil N."/>
            <person name="Fernandez G.E."/>
            <person name="Lomsadze A."/>
            <person name="Armour M."/>
            <person name="Olukolu B."/>
            <person name="Poorten T."/>
            <person name="Britton C."/>
            <person name="Davik J."/>
            <person name="Ashrafi H."/>
            <person name="Aiden E.L."/>
            <person name="Borodovsky M."/>
            <person name="Worthington M."/>
        </authorList>
    </citation>
    <scope>NUCLEOTIDE SEQUENCE [LARGE SCALE GENOMIC DNA]</scope>
    <source>
        <strain evidence="3">PI 553951</strain>
    </source>
</reference>
<dbReference type="AlphaFoldDB" id="A0AAW1XE88"/>
<keyword evidence="4" id="KW-1185">Reference proteome</keyword>
<organism evidence="3 4">
    <name type="scientific">Rubus argutus</name>
    <name type="common">Southern blackberry</name>
    <dbReference type="NCBI Taxonomy" id="59490"/>
    <lineage>
        <taxon>Eukaryota</taxon>
        <taxon>Viridiplantae</taxon>
        <taxon>Streptophyta</taxon>
        <taxon>Embryophyta</taxon>
        <taxon>Tracheophyta</taxon>
        <taxon>Spermatophyta</taxon>
        <taxon>Magnoliopsida</taxon>
        <taxon>eudicotyledons</taxon>
        <taxon>Gunneridae</taxon>
        <taxon>Pentapetalae</taxon>
        <taxon>rosids</taxon>
        <taxon>fabids</taxon>
        <taxon>Rosales</taxon>
        <taxon>Rosaceae</taxon>
        <taxon>Rosoideae</taxon>
        <taxon>Rosoideae incertae sedis</taxon>
        <taxon>Rubus</taxon>
    </lineage>
</organism>
<evidence type="ECO:0000256" key="1">
    <source>
        <dbReference type="SAM" id="MobiDB-lite"/>
    </source>
</evidence>
<feature type="compositionally biased region" description="Polar residues" evidence="1">
    <location>
        <begin position="145"/>
        <end position="154"/>
    </location>
</feature>
<feature type="compositionally biased region" description="Pro residues" evidence="1">
    <location>
        <begin position="95"/>
        <end position="125"/>
    </location>
</feature>
<evidence type="ECO:0000313" key="3">
    <source>
        <dbReference type="EMBL" id="KAK9934849.1"/>
    </source>
</evidence>
<feature type="compositionally biased region" description="Low complexity" evidence="1">
    <location>
        <begin position="65"/>
        <end position="74"/>
    </location>
</feature>
<name>A0AAW1XE88_RUBAR</name>